<reference evidence="3 4" key="1">
    <citation type="submission" date="2016-11" db="EMBL/GenBank/DDBJ databases">
        <title>Whole genomes of Flavobacteriaceae.</title>
        <authorList>
            <person name="Stine C."/>
            <person name="Li C."/>
            <person name="Tadesse D."/>
        </authorList>
    </citation>
    <scope>NUCLEOTIDE SEQUENCE [LARGE SCALE GENOMIC DNA]</scope>
    <source>
        <strain evidence="3 4">DSM 15937</strain>
    </source>
</reference>
<feature type="domain" description="DUF1214" evidence="1">
    <location>
        <begin position="345"/>
        <end position="455"/>
    </location>
</feature>
<dbReference type="Gene3D" id="2.60.40.1610">
    <property type="entry name" value="Domain of unknown function DUF1254"/>
    <property type="match status" value="1"/>
</dbReference>
<dbReference type="EMBL" id="MUGV01000004">
    <property type="protein sequence ID" value="OXA82068.1"/>
    <property type="molecule type" value="Genomic_DNA"/>
</dbReference>
<evidence type="ECO:0000259" key="1">
    <source>
        <dbReference type="Pfam" id="PF06742"/>
    </source>
</evidence>
<dbReference type="Pfam" id="PF06742">
    <property type="entry name" value="DUF1214"/>
    <property type="match status" value="1"/>
</dbReference>
<keyword evidence="4" id="KW-1185">Reference proteome</keyword>
<dbReference type="InterPro" id="IPR010621">
    <property type="entry name" value="DUF1214"/>
</dbReference>
<dbReference type="SUPFAM" id="SSF160935">
    <property type="entry name" value="VPA0735-like"/>
    <property type="match status" value="1"/>
</dbReference>
<name>A0ABX4BWQ5_FLAFR</name>
<evidence type="ECO:0000313" key="3">
    <source>
        <dbReference type="EMBL" id="OXA82068.1"/>
    </source>
</evidence>
<feature type="domain" description="DUF1254" evidence="2">
    <location>
        <begin position="80"/>
        <end position="212"/>
    </location>
</feature>
<dbReference type="PANTHER" id="PTHR36509:SF2">
    <property type="entry name" value="BLL3101 PROTEIN"/>
    <property type="match status" value="1"/>
</dbReference>
<organism evidence="3 4">
    <name type="scientific">Flavobacterium frigidimaris</name>
    <dbReference type="NCBI Taxonomy" id="262320"/>
    <lineage>
        <taxon>Bacteria</taxon>
        <taxon>Pseudomonadati</taxon>
        <taxon>Bacteroidota</taxon>
        <taxon>Flavobacteriia</taxon>
        <taxon>Flavobacteriales</taxon>
        <taxon>Flavobacteriaceae</taxon>
        <taxon>Flavobacterium</taxon>
    </lineage>
</organism>
<dbReference type="InterPro" id="IPR037050">
    <property type="entry name" value="DUF1254_sf"/>
</dbReference>
<dbReference type="InterPro" id="IPR010679">
    <property type="entry name" value="DUF1254"/>
</dbReference>
<evidence type="ECO:0000259" key="2">
    <source>
        <dbReference type="Pfam" id="PF06863"/>
    </source>
</evidence>
<dbReference type="Pfam" id="PF06863">
    <property type="entry name" value="DUF1254"/>
    <property type="match status" value="1"/>
</dbReference>
<dbReference type="InterPro" id="IPR037049">
    <property type="entry name" value="DUF1214_C_sf"/>
</dbReference>
<dbReference type="Gene3D" id="2.60.120.600">
    <property type="entry name" value="Domain of unknown function DUF1214, C-terminal domain"/>
    <property type="match status" value="1"/>
</dbReference>
<comment type="caution">
    <text evidence="3">The sequence shown here is derived from an EMBL/GenBank/DDBJ whole genome shotgun (WGS) entry which is preliminary data.</text>
</comment>
<gene>
    <name evidence="3" type="ORF">B0A65_01525</name>
</gene>
<accession>A0ABX4BWQ5</accession>
<protein>
    <recommendedName>
        <fullName evidence="5">DUF1254 domain-containing protein</fullName>
    </recommendedName>
</protein>
<evidence type="ECO:0000313" key="4">
    <source>
        <dbReference type="Proteomes" id="UP000198382"/>
    </source>
</evidence>
<dbReference type="Proteomes" id="UP000198382">
    <property type="component" value="Unassembled WGS sequence"/>
</dbReference>
<evidence type="ECO:0008006" key="5">
    <source>
        <dbReference type="Google" id="ProtNLM"/>
    </source>
</evidence>
<dbReference type="RefSeq" id="WP_074658085.1">
    <property type="nucleotide sequence ID" value="NZ_MUGV01000004.1"/>
</dbReference>
<dbReference type="PROSITE" id="PS51257">
    <property type="entry name" value="PROKAR_LIPOPROTEIN"/>
    <property type="match status" value="1"/>
</dbReference>
<proteinExistence type="predicted"/>
<sequence length="472" mass="52953">MKKVFSVIIIIIIIAFLITTSCKKEQTTDQTQINTASVSPDSITAIAKEAWIYGYPMFYNYKTIYANAVNKDAKEFIGGFNKFKSIAVSATPADTLVVTINNDTPYSMAAINVSDEPVILEVPKIEEDRYYVMQFVDLYTFNFEYVGSRATGNQAGKYLIAGPDWKGETPKGIDKVLKSETNLIFLVGRTQLHSPQDVANLKKIQQQYKLTPLHVYTNQAAPPEKKYNMPLPAWNEADYSSPKFINVLNSLLQYTTEDSSEKALRARFAKIGIQPGVPYDSSKYPPETIAAIEKGIAEGKKELESKIDNLTDSGSLFGTRASLKNNYLNRAIAAAAGLYGNTKEEAVYTGSSTDKDNQPLTGSNKYVLRFSKDQLPQAKYFWSITMYNLPKRFLVPNPISRYSIGNKSKGLKYESNGDLIFYLQAASPGKEKESNWLPTPKTERFMFVMRIYGPQADVINNVWKMPLPEKVK</sequence>
<dbReference type="PANTHER" id="PTHR36509">
    <property type="entry name" value="BLL3101 PROTEIN"/>
    <property type="match status" value="1"/>
</dbReference>